<dbReference type="AlphaFoldDB" id="A0A378C2C9"/>
<proteinExistence type="predicted"/>
<dbReference type="EMBL" id="UGLZ01000005">
    <property type="protein sequence ID" value="STV58695.1"/>
    <property type="molecule type" value="Genomic_DNA"/>
</dbReference>
<accession>A0A378C2C9</accession>
<organism evidence="1 2">
    <name type="scientific">Klebsiella pneumoniae subsp. ozaenae</name>
    <dbReference type="NCBI Taxonomy" id="574"/>
    <lineage>
        <taxon>Bacteria</taxon>
        <taxon>Pseudomonadati</taxon>
        <taxon>Pseudomonadota</taxon>
        <taxon>Gammaproteobacteria</taxon>
        <taxon>Enterobacterales</taxon>
        <taxon>Enterobacteriaceae</taxon>
        <taxon>Klebsiella/Raoultella group</taxon>
        <taxon>Klebsiella</taxon>
        <taxon>Klebsiella pneumoniae complex</taxon>
    </lineage>
</organism>
<dbReference type="Proteomes" id="UP000255382">
    <property type="component" value="Unassembled WGS sequence"/>
</dbReference>
<gene>
    <name evidence="1" type="ORF">NCTC5050_06637</name>
</gene>
<evidence type="ECO:0000313" key="1">
    <source>
        <dbReference type="EMBL" id="STV58695.1"/>
    </source>
</evidence>
<keyword evidence="2" id="KW-1185">Reference proteome</keyword>
<evidence type="ECO:0000313" key="2">
    <source>
        <dbReference type="Proteomes" id="UP000255382"/>
    </source>
</evidence>
<reference evidence="1 2" key="1">
    <citation type="submission" date="2018-06" db="EMBL/GenBank/DDBJ databases">
        <authorList>
            <consortium name="Pathogen Informatics"/>
            <person name="Doyle S."/>
        </authorList>
    </citation>
    <scope>NUCLEOTIDE SEQUENCE [LARGE SCALE GENOMIC DNA]</scope>
    <source>
        <strain evidence="1 2">NCTC5050</strain>
    </source>
</reference>
<protein>
    <submittedName>
        <fullName evidence="1">Uncharacterized protein</fullName>
    </submittedName>
</protein>
<name>A0A378C2C9_KLEPO</name>
<sequence>MMINVGVHVHDVFAHFDRHDHFFQRAVAGAFADTVHRTFYLARTGVDRGEGVTDSDAQIIMGVDGNNCFVDIRHAIIQAADDVGIFERHGIADGIRDINGGGAGVDRRFHDASQIGNRRTAGVFTGELNVVSVVACPLHHIDRALNNLIQRTAQFGGDMHRRGGNKGMNTESLGHF</sequence>